<name>A0A0E9TDF9_ANGAN</name>
<proteinExistence type="predicted"/>
<reference evidence="1" key="2">
    <citation type="journal article" date="2015" name="Fish Shellfish Immunol.">
        <title>Early steps in the European eel (Anguilla anguilla)-Vibrio vulnificus interaction in the gills: Role of the RtxA13 toxin.</title>
        <authorList>
            <person name="Callol A."/>
            <person name="Pajuelo D."/>
            <person name="Ebbesson L."/>
            <person name="Teles M."/>
            <person name="MacKenzie S."/>
            <person name="Amaro C."/>
        </authorList>
    </citation>
    <scope>NUCLEOTIDE SEQUENCE</scope>
</reference>
<protein>
    <submittedName>
        <fullName evidence="1">Uncharacterized protein</fullName>
    </submittedName>
</protein>
<dbReference type="AlphaFoldDB" id="A0A0E9TDF9"/>
<dbReference type="EMBL" id="GBXM01056931">
    <property type="protein sequence ID" value="JAH51646.1"/>
    <property type="molecule type" value="Transcribed_RNA"/>
</dbReference>
<accession>A0A0E9TDF9</accession>
<evidence type="ECO:0000313" key="1">
    <source>
        <dbReference type="EMBL" id="JAH51646.1"/>
    </source>
</evidence>
<reference evidence="1" key="1">
    <citation type="submission" date="2014-11" db="EMBL/GenBank/DDBJ databases">
        <authorList>
            <person name="Amaro Gonzalez C."/>
        </authorList>
    </citation>
    <scope>NUCLEOTIDE SEQUENCE</scope>
</reference>
<organism evidence="1">
    <name type="scientific">Anguilla anguilla</name>
    <name type="common">European freshwater eel</name>
    <name type="synonym">Muraena anguilla</name>
    <dbReference type="NCBI Taxonomy" id="7936"/>
    <lineage>
        <taxon>Eukaryota</taxon>
        <taxon>Metazoa</taxon>
        <taxon>Chordata</taxon>
        <taxon>Craniata</taxon>
        <taxon>Vertebrata</taxon>
        <taxon>Euteleostomi</taxon>
        <taxon>Actinopterygii</taxon>
        <taxon>Neopterygii</taxon>
        <taxon>Teleostei</taxon>
        <taxon>Anguilliformes</taxon>
        <taxon>Anguillidae</taxon>
        <taxon>Anguilla</taxon>
    </lineage>
</organism>
<sequence length="47" mass="5291">MIPVLLQNAFGSCTAISTMCFRPTRSTWSTHSHLARQPIRCVYHISA</sequence>